<dbReference type="InterPro" id="IPR014748">
    <property type="entry name" value="Enoyl-CoA_hydra_C"/>
</dbReference>
<reference evidence="3" key="1">
    <citation type="journal article" date="2019" name="Int. J. Syst. Evol. Microbiol.">
        <title>The Global Catalogue of Microorganisms (GCM) 10K type strain sequencing project: providing services to taxonomists for standard genome sequencing and annotation.</title>
        <authorList>
            <consortium name="The Broad Institute Genomics Platform"/>
            <consortium name="The Broad Institute Genome Sequencing Center for Infectious Disease"/>
            <person name="Wu L."/>
            <person name="Ma J."/>
        </authorList>
    </citation>
    <scope>NUCLEOTIDE SEQUENCE [LARGE SCALE GENOMIC DNA]</scope>
    <source>
        <strain evidence="3">JCM 17906</strain>
    </source>
</reference>
<dbReference type="PANTHER" id="PTHR42964:SF1">
    <property type="entry name" value="POLYKETIDE BIOSYNTHESIS ENOYL-COA HYDRATASE PKSH-RELATED"/>
    <property type="match status" value="1"/>
</dbReference>
<dbReference type="PANTHER" id="PTHR42964">
    <property type="entry name" value="ENOYL-COA HYDRATASE"/>
    <property type="match status" value="1"/>
</dbReference>
<dbReference type="SUPFAM" id="SSF52096">
    <property type="entry name" value="ClpP/crotonase"/>
    <property type="match status" value="1"/>
</dbReference>
<keyword evidence="3" id="KW-1185">Reference proteome</keyword>
<dbReference type="EMBL" id="BAABGT010000114">
    <property type="protein sequence ID" value="GAA4558602.1"/>
    <property type="molecule type" value="Genomic_DNA"/>
</dbReference>
<organism evidence="2 3">
    <name type="scientific">Pseudonocardia xishanensis</name>
    <dbReference type="NCBI Taxonomy" id="630995"/>
    <lineage>
        <taxon>Bacteria</taxon>
        <taxon>Bacillati</taxon>
        <taxon>Actinomycetota</taxon>
        <taxon>Actinomycetes</taxon>
        <taxon>Pseudonocardiales</taxon>
        <taxon>Pseudonocardiaceae</taxon>
        <taxon>Pseudonocardia</taxon>
    </lineage>
</organism>
<evidence type="ECO:0000313" key="2">
    <source>
        <dbReference type="EMBL" id="GAA4558602.1"/>
    </source>
</evidence>
<dbReference type="InterPro" id="IPR051683">
    <property type="entry name" value="Enoyl-CoA_Hydratase/Isomerase"/>
</dbReference>
<dbReference type="InterPro" id="IPR029045">
    <property type="entry name" value="ClpP/crotonase-like_dom_sf"/>
</dbReference>
<proteinExistence type="inferred from homology"/>
<dbReference type="Proteomes" id="UP001501598">
    <property type="component" value="Unassembled WGS sequence"/>
</dbReference>
<comment type="similarity">
    <text evidence="1">Belongs to the enoyl-CoA hydratase/isomerase family.</text>
</comment>
<dbReference type="Gene3D" id="3.90.226.10">
    <property type="entry name" value="2-enoyl-CoA Hydratase, Chain A, domain 1"/>
    <property type="match status" value="1"/>
</dbReference>
<dbReference type="InterPro" id="IPR001753">
    <property type="entry name" value="Enoyl-CoA_hydra/iso"/>
</dbReference>
<dbReference type="Pfam" id="PF00378">
    <property type="entry name" value="ECH_1"/>
    <property type="match status" value="1"/>
</dbReference>
<dbReference type="Gene3D" id="1.10.12.10">
    <property type="entry name" value="Lyase 2-enoyl-coa Hydratase, Chain A, domain 2"/>
    <property type="match status" value="1"/>
</dbReference>
<sequence>MALSGDIVLASDKAKFVAAYTAAGLTPDCGASWLLGRVGTAVALDLLLTNRPLPAVEAQRLGPVSRVVAADDLVAETEKVHALLATGSRSAYAATKALVHKSRADLGAQLAAEAAAVSASVASADGREGIDAFLDKRRPVFP</sequence>
<name>A0ABP8S3I0_9PSEU</name>
<dbReference type="CDD" id="cd06558">
    <property type="entry name" value="crotonase-like"/>
    <property type="match status" value="1"/>
</dbReference>
<evidence type="ECO:0000313" key="3">
    <source>
        <dbReference type="Proteomes" id="UP001501598"/>
    </source>
</evidence>
<gene>
    <name evidence="2" type="ORF">GCM10023175_65050</name>
</gene>
<protein>
    <recommendedName>
        <fullName evidence="4">Enoyl-CoA hydratase</fullName>
    </recommendedName>
</protein>
<evidence type="ECO:0008006" key="4">
    <source>
        <dbReference type="Google" id="ProtNLM"/>
    </source>
</evidence>
<evidence type="ECO:0000256" key="1">
    <source>
        <dbReference type="ARBA" id="ARBA00005254"/>
    </source>
</evidence>
<comment type="caution">
    <text evidence="2">The sequence shown here is derived from an EMBL/GenBank/DDBJ whole genome shotgun (WGS) entry which is preliminary data.</text>
</comment>
<accession>A0ABP8S3I0</accession>